<protein>
    <submittedName>
        <fullName evidence="1">Uncharacterized protein</fullName>
    </submittedName>
</protein>
<evidence type="ECO:0000313" key="1">
    <source>
        <dbReference type="EMBL" id="KAB1986140.1"/>
    </source>
</evidence>
<dbReference type="EMBL" id="WBKG01000021">
    <property type="protein sequence ID" value="KAB1986140.1"/>
    <property type="molecule type" value="Genomic_DNA"/>
</dbReference>
<name>A0A7J5DBE1_9ACTN</name>
<keyword evidence="2" id="KW-1185">Reference proteome</keyword>
<accession>A0A7J5DBE1</accession>
<dbReference type="RefSeq" id="WP_151471420.1">
    <property type="nucleotide sequence ID" value="NZ_WBKG01000021.1"/>
</dbReference>
<comment type="caution">
    <text evidence="1">The sequence shown here is derived from an EMBL/GenBank/DDBJ whole genome shotgun (WGS) entry which is preliminary data.</text>
</comment>
<dbReference type="Proteomes" id="UP000442990">
    <property type="component" value="Unassembled WGS sequence"/>
</dbReference>
<proteinExistence type="predicted"/>
<reference evidence="1 2" key="1">
    <citation type="submission" date="2019-09" db="EMBL/GenBank/DDBJ databases">
        <title>Isolation and identification of active actinomycetes.</title>
        <authorList>
            <person name="Yu Z."/>
            <person name="Han C."/>
            <person name="Yu B."/>
        </authorList>
    </citation>
    <scope>NUCLEOTIDE SEQUENCE [LARGE SCALE GENOMIC DNA]</scope>
    <source>
        <strain evidence="1 2">NEAU-H2</strain>
    </source>
</reference>
<evidence type="ECO:0000313" key="2">
    <source>
        <dbReference type="Proteomes" id="UP000442990"/>
    </source>
</evidence>
<dbReference type="AlphaFoldDB" id="A0A7J5DBE1"/>
<organism evidence="1 2">
    <name type="scientific">Streptomyces triticiradicis</name>
    <dbReference type="NCBI Taxonomy" id="2651189"/>
    <lineage>
        <taxon>Bacteria</taxon>
        <taxon>Bacillati</taxon>
        <taxon>Actinomycetota</taxon>
        <taxon>Actinomycetes</taxon>
        <taxon>Kitasatosporales</taxon>
        <taxon>Streptomycetaceae</taxon>
        <taxon>Streptomyces</taxon>
    </lineage>
</organism>
<sequence>MQTITTTAHIEPDTRFRVTPFPDGGNSFVSLRVKGDFVEVVLIAPCGTSQALRNLAAAAIEATGALDAMTSDASGGDRDGSPELAL</sequence>
<gene>
    <name evidence="1" type="ORF">F8144_23810</name>
</gene>